<proteinExistence type="predicted"/>
<accession>A0A2S0KBB3</accession>
<evidence type="ECO:0000313" key="1">
    <source>
        <dbReference type="EMBL" id="AVL98949.1"/>
    </source>
</evidence>
<gene>
    <name evidence="1" type="ORF">C6V83_00270</name>
</gene>
<dbReference type="Proteomes" id="UP000239814">
    <property type="component" value="Chromosome"/>
</dbReference>
<dbReference type="AlphaFoldDB" id="A0A2S0KBB3"/>
<dbReference type="KEGG" id="git:C6V83_00270"/>
<sequence>MLRIDDRMGSHHMIAPGQTFTVGRDGDLAFPDNPYLHRQLIHLAFHDRLWWISNVGRRIPVKVFDERTGAVSVLRSGASDVLVADRVVAVFEAGPTVYEIALRLSESPAPPSFEGDPGRVPTAQPRDLNVEQTMLLAAMAEPLLRYPGTGLDRIPSLHAVADRLGWSATKVNRKLDRLCERLADDGVTGLVGSGRGLAANRRTRLVEYALDTRLITADSLRLLRAPGTNRWRSE</sequence>
<name>A0A2S0KBB3_9ACTN</name>
<evidence type="ECO:0008006" key="3">
    <source>
        <dbReference type="Google" id="ProtNLM"/>
    </source>
</evidence>
<dbReference type="EMBL" id="CP027433">
    <property type="protein sequence ID" value="AVL98949.1"/>
    <property type="molecule type" value="Genomic_DNA"/>
</dbReference>
<reference evidence="1 2" key="1">
    <citation type="submission" date="2018-03" db="EMBL/GenBank/DDBJ databases">
        <title>Characteristics and genome of n-alkane degrading marine bacteria Gordonia iterans isolated from crude oil contaminated in Tae-an, South Korea.</title>
        <authorList>
            <person name="Lee S.-S."/>
            <person name="Kim H."/>
        </authorList>
    </citation>
    <scope>NUCLEOTIDE SEQUENCE [LARGE SCALE GENOMIC DNA]</scope>
    <source>
        <strain evidence="1 2">Co17</strain>
    </source>
</reference>
<organism evidence="1 2">
    <name type="scientific">Gordonia iterans</name>
    <dbReference type="NCBI Taxonomy" id="1004901"/>
    <lineage>
        <taxon>Bacteria</taxon>
        <taxon>Bacillati</taxon>
        <taxon>Actinomycetota</taxon>
        <taxon>Actinomycetes</taxon>
        <taxon>Mycobacteriales</taxon>
        <taxon>Gordoniaceae</taxon>
        <taxon>Gordonia</taxon>
    </lineage>
</organism>
<evidence type="ECO:0000313" key="2">
    <source>
        <dbReference type="Proteomes" id="UP000239814"/>
    </source>
</evidence>
<protein>
    <recommendedName>
        <fullName evidence="3">FHA domain-containing protein</fullName>
    </recommendedName>
</protein>
<keyword evidence="2" id="KW-1185">Reference proteome</keyword>